<protein>
    <submittedName>
        <fullName evidence="5">EFR1 family ferrodoxin</fullName>
    </submittedName>
</protein>
<dbReference type="AlphaFoldDB" id="A0A9D2ZTV9"/>
<organism evidence="5 6">
    <name type="scientific">Candidatus Avibacteroides avistercoris</name>
    <dbReference type="NCBI Taxonomy" id="2840690"/>
    <lineage>
        <taxon>Bacteria</taxon>
        <taxon>Pseudomonadati</taxon>
        <taxon>Bacteroidota</taxon>
        <taxon>Bacteroidia</taxon>
        <taxon>Bacteroidales</taxon>
        <taxon>Bacteroidaceae</taxon>
        <taxon>Bacteroidaceae incertae sedis</taxon>
        <taxon>Candidatus Avibacteroides</taxon>
    </lineage>
</organism>
<dbReference type="GO" id="GO:0051536">
    <property type="term" value="F:iron-sulfur cluster binding"/>
    <property type="evidence" value="ECO:0007669"/>
    <property type="project" value="UniProtKB-KW"/>
</dbReference>
<evidence type="ECO:0000256" key="1">
    <source>
        <dbReference type="ARBA" id="ARBA00022723"/>
    </source>
</evidence>
<keyword evidence="3" id="KW-0411">Iron-sulfur</keyword>
<dbReference type="InterPro" id="IPR029039">
    <property type="entry name" value="Flavoprotein-like_sf"/>
</dbReference>
<keyword evidence="1" id="KW-0479">Metal-binding</keyword>
<keyword evidence="2" id="KW-0408">Iron</keyword>
<dbReference type="InterPro" id="IPR047964">
    <property type="entry name" value="EFR1-like"/>
</dbReference>
<gene>
    <name evidence="5" type="ORF">IAA93_02410</name>
</gene>
<dbReference type="Gene3D" id="3.30.70.20">
    <property type="match status" value="1"/>
</dbReference>
<dbReference type="NCBIfam" id="NF038196">
    <property type="entry name" value="ferrodoxin_EFR1"/>
    <property type="match status" value="1"/>
</dbReference>
<dbReference type="InterPro" id="IPR017896">
    <property type="entry name" value="4Fe4S_Fe-S-bd"/>
</dbReference>
<dbReference type="PROSITE" id="PS51379">
    <property type="entry name" value="4FE4S_FER_2"/>
    <property type="match status" value="2"/>
</dbReference>
<comment type="caution">
    <text evidence="5">The sequence shown here is derived from an EMBL/GenBank/DDBJ whole genome shotgun (WGS) entry which is preliminary data.</text>
</comment>
<dbReference type="EMBL" id="DWUP01000049">
    <property type="protein sequence ID" value="HJD52568.1"/>
    <property type="molecule type" value="Genomic_DNA"/>
</dbReference>
<dbReference type="Gene3D" id="3.40.50.360">
    <property type="match status" value="1"/>
</dbReference>
<dbReference type="Proteomes" id="UP000787625">
    <property type="component" value="Unassembled WGS sequence"/>
</dbReference>
<evidence type="ECO:0000313" key="6">
    <source>
        <dbReference type="Proteomes" id="UP000787625"/>
    </source>
</evidence>
<evidence type="ECO:0000313" key="5">
    <source>
        <dbReference type="EMBL" id="HJD52568.1"/>
    </source>
</evidence>
<reference evidence="5" key="1">
    <citation type="journal article" date="2021" name="PeerJ">
        <title>Extensive microbial diversity within the chicken gut microbiome revealed by metagenomics and culture.</title>
        <authorList>
            <person name="Gilroy R."/>
            <person name="Ravi A."/>
            <person name="Getino M."/>
            <person name="Pursley I."/>
            <person name="Horton D.L."/>
            <person name="Alikhan N.F."/>
            <person name="Baker D."/>
            <person name="Gharbi K."/>
            <person name="Hall N."/>
            <person name="Watson M."/>
            <person name="Adriaenssens E.M."/>
            <person name="Foster-Nyarko E."/>
            <person name="Jarju S."/>
            <person name="Secka A."/>
            <person name="Antonio M."/>
            <person name="Oren A."/>
            <person name="Chaudhuri R.R."/>
            <person name="La Ragione R."/>
            <person name="Hildebrand F."/>
            <person name="Pallen M.J."/>
        </authorList>
    </citation>
    <scope>NUCLEOTIDE SEQUENCE</scope>
    <source>
        <strain evidence="5">MalCec1-1739</strain>
    </source>
</reference>
<evidence type="ECO:0000256" key="3">
    <source>
        <dbReference type="ARBA" id="ARBA00023014"/>
    </source>
</evidence>
<feature type="domain" description="4Fe-4S ferredoxin-type" evidence="4">
    <location>
        <begin position="210"/>
        <end position="232"/>
    </location>
</feature>
<dbReference type="Pfam" id="PF13187">
    <property type="entry name" value="Fer4_9"/>
    <property type="match status" value="1"/>
</dbReference>
<dbReference type="PROSITE" id="PS00198">
    <property type="entry name" value="4FE4S_FER_1"/>
    <property type="match status" value="2"/>
</dbReference>
<name>A0A9D2ZTV9_9BACT</name>
<reference evidence="5" key="2">
    <citation type="submission" date="2021-04" db="EMBL/GenBank/DDBJ databases">
        <authorList>
            <person name="Gilroy R."/>
        </authorList>
    </citation>
    <scope>NUCLEOTIDE SEQUENCE</scope>
    <source>
        <strain evidence="5">MalCec1-1739</strain>
    </source>
</reference>
<dbReference type="GO" id="GO:0046872">
    <property type="term" value="F:metal ion binding"/>
    <property type="evidence" value="ECO:0007669"/>
    <property type="project" value="UniProtKB-KW"/>
</dbReference>
<evidence type="ECO:0000259" key="4">
    <source>
        <dbReference type="PROSITE" id="PS51379"/>
    </source>
</evidence>
<dbReference type="SUPFAM" id="SSF52218">
    <property type="entry name" value="Flavoproteins"/>
    <property type="match status" value="1"/>
</dbReference>
<proteinExistence type="predicted"/>
<accession>A0A9D2ZTV9</accession>
<sequence length="261" mass="28856">MIFYFSGNGNSKWVAERLGAATGDTVADMMRLTDDEARAMLATARRVGLVFPIHSWDAPVPVKRFVRDVLRAPLPYTYVVCTCGDDAGKAMQRLGRLLGIDAAWSVQMPNTYVPMFDLDSDGLMADKLRAAARMTDGIARKVLARAREVSVTEGRMAWAKTYVVSPMFQKFMVSARRFHIDGDCNGCGICAKACPTANIAITPDGPRWGSKCTHCMACLHRCPRHIIEWGKSTRGRGRYDLGRALRLAGLDDKRHDLPSAE</sequence>
<dbReference type="SUPFAM" id="SSF54862">
    <property type="entry name" value="4Fe-4S ferredoxins"/>
    <property type="match status" value="1"/>
</dbReference>
<dbReference type="InterPro" id="IPR017900">
    <property type="entry name" value="4Fe4S_Fe_S_CS"/>
</dbReference>
<evidence type="ECO:0000256" key="2">
    <source>
        <dbReference type="ARBA" id="ARBA00023004"/>
    </source>
</evidence>
<feature type="domain" description="4Fe-4S ferredoxin-type" evidence="4">
    <location>
        <begin position="176"/>
        <end position="204"/>
    </location>
</feature>